<proteinExistence type="predicted"/>
<name>A0A507EH59_9FUNG</name>
<dbReference type="STRING" id="246404.A0A507EH59"/>
<feature type="chain" id="PRO_5021281515" description="SCP domain-containing protein" evidence="2">
    <location>
        <begin position="18"/>
        <end position="430"/>
    </location>
</feature>
<feature type="compositionally biased region" description="Polar residues" evidence="1">
    <location>
        <begin position="202"/>
        <end position="214"/>
    </location>
</feature>
<dbReference type="InterPro" id="IPR035940">
    <property type="entry name" value="CAP_sf"/>
</dbReference>
<dbReference type="Gene3D" id="3.40.33.10">
    <property type="entry name" value="CAP"/>
    <property type="match status" value="1"/>
</dbReference>
<organism evidence="4 5">
    <name type="scientific">Chytriomyces confervae</name>
    <dbReference type="NCBI Taxonomy" id="246404"/>
    <lineage>
        <taxon>Eukaryota</taxon>
        <taxon>Fungi</taxon>
        <taxon>Fungi incertae sedis</taxon>
        <taxon>Chytridiomycota</taxon>
        <taxon>Chytridiomycota incertae sedis</taxon>
        <taxon>Chytridiomycetes</taxon>
        <taxon>Chytridiales</taxon>
        <taxon>Chytriomycetaceae</taxon>
        <taxon>Chytriomyces</taxon>
    </lineage>
</organism>
<dbReference type="PANTHER" id="PTHR31157">
    <property type="entry name" value="SCP DOMAIN-CONTAINING PROTEIN"/>
    <property type="match status" value="1"/>
</dbReference>
<dbReference type="Pfam" id="PF00188">
    <property type="entry name" value="CAP"/>
    <property type="match status" value="1"/>
</dbReference>
<feature type="region of interest" description="Disordered" evidence="1">
    <location>
        <begin position="161"/>
        <end position="214"/>
    </location>
</feature>
<dbReference type="OrthoDB" id="43654at2759"/>
<feature type="compositionally biased region" description="Pro residues" evidence="1">
    <location>
        <begin position="288"/>
        <end position="313"/>
    </location>
</feature>
<dbReference type="AlphaFoldDB" id="A0A507EH59"/>
<evidence type="ECO:0000256" key="2">
    <source>
        <dbReference type="SAM" id="SignalP"/>
    </source>
</evidence>
<evidence type="ECO:0000259" key="3">
    <source>
        <dbReference type="Pfam" id="PF00188"/>
    </source>
</evidence>
<feature type="region of interest" description="Disordered" evidence="1">
    <location>
        <begin position="237"/>
        <end position="323"/>
    </location>
</feature>
<dbReference type="InterPro" id="IPR014044">
    <property type="entry name" value="CAP_dom"/>
</dbReference>
<feature type="domain" description="SCP" evidence="3">
    <location>
        <begin position="326"/>
        <end position="428"/>
    </location>
</feature>
<evidence type="ECO:0000256" key="1">
    <source>
        <dbReference type="SAM" id="MobiDB-lite"/>
    </source>
</evidence>
<gene>
    <name evidence="4" type="ORF">CcCBS67573_g08750</name>
</gene>
<dbReference type="PANTHER" id="PTHR31157:SF1">
    <property type="entry name" value="SCP DOMAIN-CONTAINING PROTEIN"/>
    <property type="match status" value="1"/>
</dbReference>
<feature type="compositionally biased region" description="Low complexity" evidence="1">
    <location>
        <begin position="172"/>
        <end position="199"/>
    </location>
</feature>
<protein>
    <recommendedName>
        <fullName evidence="3">SCP domain-containing protein</fullName>
    </recommendedName>
</protein>
<reference evidence="4 5" key="1">
    <citation type="journal article" date="2019" name="Sci. Rep.">
        <title>Comparative genomics of chytrid fungi reveal insights into the obligate biotrophic and pathogenic lifestyle of Synchytrium endobioticum.</title>
        <authorList>
            <person name="van de Vossenberg B.T.L.H."/>
            <person name="Warris S."/>
            <person name="Nguyen H.D.T."/>
            <person name="van Gent-Pelzer M.P.E."/>
            <person name="Joly D.L."/>
            <person name="van de Geest H.C."/>
            <person name="Bonants P.J.M."/>
            <person name="Smith D.S."/>
            <person name="Levesque C.A."/>
            <person name="van der Lee T.A.J."/>
        </authorList>
    </citation>
    <scope>NUCLEOTIDE SEQUENCE [LARGE SCALE GENOMIC DNA]</scope>
    <source>
        <strain evidence="4 5">CBS 675.73</strain>
    </source>
</reference>
<dbReference type="SUPFAM" id="SSF55797">
    <property type="entry name" value="PR-1-like"/>
    <property type="match status" value="1"/>
</dbReference>
<dbReference type="CDD" id="cd05379">
    <property type="entry name" value="CAP_bacterial"/>
    <property type="match status" value="1"/>
</dbReference>
<feature type="region of interest" description="Disordered" evidence="1">
    <location>
        <begin position="89"/>
        <end position="114"/>
    </location>
</feature>
<evidence type="ECO:0000313" key="4">
    <source>
        <dbReference type="EMBL" id="TPX63184.1"/>
    </source>
</evidence>
<dbReference type="EMBL" id="QEAP01000626">
    <property type="protein sequence ID" value="TPX63184.1"/>
    <property type="molecule type" value="Genomic_DNA"/>
</dbReference>
<accession>A0A507EH59</accession>
<dbReference type="Gene3D" id="3.10.350.10">
    <property type="entry name" value="LysM domain"/>
    <property type="match status" value="1"/>
</dbReference>
<keyword evidence="5" id="KW-1185">Reference proteome</keyword>
<evidence type="ECO:0000313" key="5">
    <source>
        <dbReference type="Proteomes" id="UP000320333"/>
    </source>
</evidence>
<dbReference type="InterPro" id="IPR036779">
    <property type="entry name" value="LysM_dom_sf"/>
</dbReference>
<feature type="signal peptide" evidence="2">
    <location>
        <begin position="1"/>
        <end position="17"/>
    </location>
</feature>
<keyword evidence="2" id="KW-0732">Signal</keyword>
<dbReference type="Proteomes" id="UP000320333">
    <property type="component" value="Unassembled WGS sequence"/>
</dbReference>
<comment type="caution">
    <text evidence="4">The sequence shown here is derived from an EMBL/GenBank/DDBJ whole genome shotgun (WGS) entry which is preliminary data.</text>
</comment>
<feature type="compositionally biased region" description="Polar residues" evidence="1">
    <location>
        <begin position="237"/>
        <end position="268"/>
    </location>
</feature>
<sequence>MKPFALCLIVAATLSQALPAWKAGHGRWNPRVDSGNMGDSLHCEYAVKIEGDATCRQVAHWQQITLASFKELNPNLSCRSRIPDGTVVCVPNDPQLDSGKESSESSDSSAPATPLTTFYADLDTLSAETGTAEVRGTGTVAATGTATATRRAFGTVVATTTTGDVSDDEPVTTTTDEWQPTTTEWEQPTETTTGWEQGPAEPTTTEWQEPAETTTGWWQEPAQPVSEWQQPADPITEWQQPPAETTGEWQQPAEPTTEWQQPVGTSGEWQPPVETEWQQPVTTEAPPVEQPPVEQPPVEQPPVEQPAPAPAPPSGGGDSDVGSCIALHNNARAAAGIPPLTWVDDIAYNHAQPVANNCAASGCWNCHEDSGPGTIFAQNMYVSHDSCASAFQGWMDSPGHRDNILDRSYTKFGCGSSGYNAKCSVCDYTW</sequence>